<protein>
    <submittedName>
        <fullName evidence="3">GATA zinc finger domain-containing protein 14-like</fullName>
    </submittedName>
</protein>
<feature type="chain" id="PRO_5027923988" evidence="2">
    <location>
        <begin position="18"/>
        <end position="159"/>
    </location>
</feature>
<dbReference type="SUPFAM" id="SSF56436">
    <property type="entry name" value="C-type lectin-like"/>
    <property type="match status" value="1"/>
</dbReference>
<dbReference type="RefSeq" id="XP_028147662.1">
    <property type="nucleotide sequence ID" value="XM_028291861.1"/>
</dbReference>
<sequence>MLLYIFWCFSVIEITLAQIDPYSSNSLNENPYNPNNDNSQVYNLNNPNSNYNPGFNYPDLNQNQASNLNPGSTFNQNQNQNQNGYNRDFNYNQNYPSSNPGYGYGRGYGYGSTDELRCPQYWIRYQNTCYKFVRSPLRAYNEARKICQVSVYLLYFIKT</sequence>
<feature type="region of interest" description="Disordered" evidence="1">
    <location>
        <begin position="28"/>
        <end position="88"/>
    </location>
</feature>
<keyword evidence="2" id="KW-0732">Signal</keyword>
<dbReference type="InterPro" id="IPR016187">
    <property type="entry name" value="CTDL_fold"/>
</dbReference>
<reference evidence="3" key="1">
    <citation type="submission" date="2025-08" db="UniProtKB">
        <authorList>
            <consortium name="RefSeq"/>
        </authorList>
    </citation>
    <scope>IDENTIFICATION</scope>
    <source>
        <tissue evidence="3">Whole insect</tissue>
    </source>
</reference>
<gene>
    <name evidence="3" type="primary">LOC114341078</name>
</gene>
<evidence type="ECO:0000313" key="3">
    <source>
        <dbReference type="RefSeq" id="XP_028147662.1"/>
    </source>
</evidence>
<evidence type="ECO:0000256" key="2">
    <source>
        <dbReference type="SAM" id="SignalP"/>
    </source>
</evidence>
<organism evidence="3">
    <name type="scientific">Diabrotica virgifera virgifera</name>
    <name type="common">western corn rootworm</name>
    <dbReference type="NCBI Taxonomy" id="50390"/>
    <lineage>
        <taxon>Eukaryota</taxon>
        <taxon>Metazoa</taxon>
        <taxon>Ecdysozoa</taxon>
        <taxon>Arthropoda</taxon>
        <taxon>Hexapoda</taxon>
        <taxon>Insecta</taxon>
        <taxon>Pterygota</taxon>
        <taxon>Neoptera</taxon>
        <taxon>Endopterygota</taxon>
        <taxon>Coleoptera</taxon>
        <taxon>Polyphaga</taxon>
        <taxon>Cucujiformia</taxon>
        <taxon>Chrysomeloidea</taxon>
        <taxon>Chrysomelidae</taxon>
        <taxon>Galerucinae</taxon>
        <taxon>Diabroticina</taxon>
        <taxon>Diabroticites</taxon>
        <taxon>Diabrotica</taxon>
    </lineage>
</organism>
<feature type="compositionally biased region" description="Polar residues" evidence="1">
    <location>
        <begin position="59"/>
        <end position="74"/>
    </location>
</feature>
<proteinExistence type="predicted"/>
<evidence type="ECO:0000256" key="1">
    <source>
        <dbReference type="SAM" id="MobiDB-lite"/>
    </source>
</evidence>
<dbReference type="InParanoid" id="A0A6P7GNS4"/>
<dbReference type="AlphaFoldDB" id="A0A6P7GNS4"/>
<accession>A0A6P7GNS4</accession>
<dbReference type="InterPro" id="IPR016186">
    <property type="entry name" value="C-type_lectin-like/link_sf"/>
</dbReference>
<feature type="compositionally biased region" description="Low complexity" evidence="1">
    <location>
        <begin position="28"/>
        <end position="58"/>
    </location>
</feature>
<feature type="signal peptide" evidence="2">
    <location>
        <begin position="1"/>
        <end position="17"/>
    </location>
</feature>
<name>A0A6P7GNS4_DIAVI</name>
<dbReference type="Gene3D" id="3.10.100.10">
    <property type="entry name" value="Mannose-Binding Protein A, subunit A"/>
    <property type="match status" value="1"/>
</dbReference>